<evidence type="ECO:0000256" key="2">
    <source>
        <dbReference type="ARBA" id="ARBA00022679"/>
    </source>
</evidence>
<dbReference type="SUPFAM" id="SSF56672">
    <property type="entry name" value="DNA/RNA polymerases"/>
    <property type="match status" value="1"/>
</dbReference>
<dbReference type="GO" id="GO:0075523">
    <property type="term" value="P:viral translational frameshifting"/>
    <property type="evidence" value="ECO:0007669"/>
    <property type="project" value="UniProtKB-KW"/>
</dbReference>
<name>F1D804_9VIRU</name>
<reference evidence="8" key="1">
    <citation type="submission" date="2010-11" db="EMBL/GenBank/DDBJ databases">
        <title>Discovery, Phylogenetic Analysis, Diagnostic Test Development, and Surveillance of the Astroviruses of Marine Mammals.</title>
        <authorList>
            <person name="Wellehan J.F.X.Jr."/>
        </authorList>
    </citation>
    <scope>NUCLEOTIDE SEQUENCE</scope>
    <source>
        <strain evidence="8">Tt27</strain>
    </source>
</reference>
<feature type="non-terminal residue" evidence="8">
    <location>
        <position position="1"/>
    </location>
</feature>
<dbReference type="GO" id="GO:0003968">
    <property type="term" value="F:RNA-directed RNA polymerase activity"/>
    <property type="evidence" value="ECO:0007669"/>
    <property type="project" value="UniProtKB-KW"/>
</dbReference>
<dbReference type="InterPro" id="IPR001205">
    <property type="entry name" value="RNA-dir_pol_C"/>
</dbReference>
<organism evidence="8">
    <name type="scientific">Bottlenose dolphin astrovirus 7</name>
    <dbReference type="NCBI Taxonomy" id="943158"/>
    <lineage>
        <taxon>Viruses</taxon>
        <taxon>Riboviria</taxon>
        <taxon>Orthornavirae</taxon>
        <taxon>Pisuviricota</taxon>
        <taxon>Stelpaviricetes</taxon>
        <taxon>Stellavirales</taxon>
        <taxon>Astroviridae</taxon>
    </lineage>
</organism>
<keyword evidence="3" id="KW-0548">Nucleotidyltransferase</keyword>
<dbReference type="EMBL" id="HQ668138">
    <property type="protein sequence ID" value="ADX97515.1"/>
    <property type="molecule type" value="Genomic_RNA"/>
</dbReference>
<dbReference type="InterPro" id="IPR043502">
    <property type="entry name" value="DNA/RNA_pol_sf"/>
</dbReference>
<dbReference type="GO" id="GO:0000166">
    <property type="term" value="F:nucleotide binding"/>
    <property type="evidence" value="ECO:0007669"/>
    <property type="project" value="UniProtKB-KW"/>
</dbReference>
<keyword evidence="2" id="KW-0808">Transferase</keyword>
<dbReference type="InterPro" id="IPR043128">
    <property type="entry name" value="Rev_trsase/Diguanyl_cyclase"/>
</dbReference>
<dbReference type="Pfam" id="PF00680">
    <property type="entry name" value="RdRP_1"/>
    <property type="match status" value="1"/>
</dbReference>
<dbReference type="GO" id="GO:0003723">
    <property type="term" value="F:RNA binding"/>
    <property type="evidence" value="ECO:0007669"/>
    <property type="project" value="InterPro"/>
</dbReference>
<evidence type="ECO:0000313" key="8">
    <source>
        <dbReference type="EMBL" id="ADX97515.1"/>
    </source>
</evidence>
<keyword evidence="1 8" id="KW-0696">RNA-directed RNA polymerase</keyword>
<keyword evidence="5" id="KW-0688">Ribosomal frameshifting</keyword>
<evidence type="ECO:0000256" key="4">
    <source>
        <dbReference type="ARBA" id="ARBA00022741"/>
    </source>
</evidence>
<keyword evidence="6" id="KW-0693">Viral RNA replication</keyword>
<feature type="domain" description="RNA-directed RNA polymerase C-terminal" evidence="7">
    <location>
        <begin position="7"/>
        <end position="72"/>
    </location>
</feature>
<feature type="non-terminal residue" evidence="8">
    <location>
        <position position="100"/>
    </location>
</feature>
<keyword evidence="4" id="KW-0547">Nucleotide-binding</keyword>
<evidence type="ECO:0000256" key="6">
    <source>
        <dbReference type="ARBA" id="ARBA00022953"/>
    </source>
</evidence>
<protein>
    <submittedName>
        <fullName evidence="8">RNA-dependent RNA polymerase</fullName>
    </submittedName>
</protein>
<dbReference type="GO" id="GO:0006351">
    <property type="term" value="P:DNA-templated transcription"/>
    <property type="evidence" value="ECO:0007669"/>
    <property type="project" value="InterPro"/>
</dbReference>
<evidence type="ECO:0000256" key="1">
    <source>
        <dbReference type="ARBA" id="ARBA00022484"/>
    </source>
</evidence>
<dbReference type="Gene3D" id="3.30.70.270">
    <property type="match status" value="1"/>
</dbReference>
<proteinExistence type="predicted"/>
<evidence type="ECO:0000256" key="3">
    <source>
        <dbReference type="ARBA" id="ARBA00022695"/>
    </source>
</evidence>
<evidence type="ECO:0000256" key="5">
    <source>
        <dbReference type="ARBA" id="ARBA00022758"/>
    </source>
</evidence>
<evidence type="ECO:0000259" key="7">
    <source>
        <dbReference type="Pfam" id="PF00680"/>
    </source>
</evidence>
<sequence length="100" mass="11231">PTDVLLMIRELRAEMLEITDEETDLLEWVNCNLLDKVVLLANGRIVKITGGNPSGQVSTSIDNCLVNTYITAASNAQWWKHVTGEVPTLKQLESWHDQLL</sequence>
<accession>F1D804</accession>